<dbReference type="InterPro" id="IPR029044">
    <property type="entry name" value="Nucleotide-diphossugar_trans"/>
</dbReference>
<dbReference type="AlphaFoldDB" id="A0A6C0BP98"/>
<dbReference type="InterPro" id="IPR051706">
    <property type="entry name" value="Glycosyltransferase_domain"/>
</dbReference>
<sequence length="208" mass="24275">MSIPFTFHFIWVGPDPLPPNFARFRQTWQHHHPDASVRVWTNADREHFAGELPLLERLDNPAQQADVMRYLVLYEHGGIYCDHDMECLQSVEPFIKDQDLVVCNETDDVSVPYMSNSWIAARAKHPVFKSIVDRLHDAEYQEVIARGAINETTGPYLLGWGLSQLHDHRAVRRLPKDYMYPFLWFEQAPEQVPECTVAIHHWAASWKK</sequence>
<evidence type="ECO:0000256" key="1">
    <source>
        <dbReference type="ARBA" id="ARBA00022679"/>
    </source>
</evidence>
<protein>
    <recommendedName>
        <fullName evidence="3">Glycosyltransferase</fullName>
    </recommendedName>
</protein>
<name>A0A6C0BP98_9ZZZZ</name>
<dbReference type="SUPFAM" id="SSF53448">
    <property type="entry name" value="Nucleotide-diphospho-sugar transferases"/>
    <property type="match status" value="1"/>
</dbReference>
<proteinExistence type="predicted"/>
<dbReference type="Pfam" id="PF04488">
    <property type="entry name" value="Gly_transf_sug"/>
    <property type="match status" value="1"/>
</dbReference>
<evidence type="ECO:0008006" key="3">
    <source>
        <dbReference type="Google" id="ProtNLM"/>
    </source>
</evidence>
<accession>A0A6C0BP98</accession>
<reference evidence="2" key="1">
    <citation type="journal article" date="2020" name="Nature">
        <title>Giant virus diversity and host interactions through global metagenomics.</title>
        <authorList>
            <person name="Schulz F."/>
            <person name="Roux S."/>
            <person name="Paez-Espino D."/>
            <person name="Jungbluth S."/>
            <person name="Walsh D.A."/>
            <person name="Denef V.J."/>
            <person name="McMahon K.D."/>
            <person name="Konstantinidis K.T."/>
            <person name="Eloe-Fadrosh E.A."/>
            <person name="Kyrpides N.C."/>
            <person name="Woyke T."/>
        </authorList>
    </citation>
    <scope>NUCLEOTIDE SEQUENCE</scope>
    <source>
        <strain evidence="2">GVMAG-M-3300017989-17</strain>
    </source>
</reference>
<dbReference type="PANTHER" id="PTHR32385">
    <property type="entry name" value="MANNOSYL PHOSPHORYLINOSITOL CERAMIDE SYNTHASE"/>
    <property type="match status" value="1"/>
</dbReference>
<dbReference type="EMBL" id="MN739204">
    <property type="protein sequence ID" value="QHS93464.1"/>
    <property type="molecule type" value="Genomic_DNA"/>
</dbReference>
<dbReference type="GO" id="GO:0000030">
    <property type="term" value="F:mannosyltransferase activity"/>
    <property type="evidence" value="ECO:0007669"/>
    <property type="project" value="TreeGrafter"/>
</dbReference>
<organism evidence="2">
    <name type="scientific">viral metagenome</name>
    <dbReference type="NCBI Taxonomy" id="1070528"/>
    <lineage>
        <taxon>unclassified sequences</taxon>
        <taxon>metagenomes</taxon>
        <taxon>organismal metagenomes</taxon>
    </lineage>
</organism>
<evidence type="ECO:0000313" key="2">
    <source>
        <dbReference type="EMBL" id="QHS93464.1"/>
    </source>
</evidence>
<dbReference type="PANTHER" id="PTHR32385:SF15">
    <property type="entry name" value="INOSITOL PHOSPHOCERAMIDE MANNOSYLTRANSFERASE 1"/>
    <property type="match status" value="1"/>
</dbReference>
<dbReference type="InterPro" id="IPR007577">
    <property type="entry name" value="GlycoTrfase_DXD_sugar-bd_CS"/>
</dbReference>
<dbReference type="GO" id="GO:0051999">
    <property type="term" value="P:mannosyl-inositol phosphorylceramide biosynthetic process"/>
    <property type="evidence" value="ECO:0007669"/>
    <property type="project" value="TreeGrafter"/>
</dbReference>
<dbReference type="Gene3D" id="3.90.550.20">
    <property type="match status" value="1"/>
</dbReference>
<keyword evidence="1" id="KW-0808">Transferase</keyword>
<dbReference type="GO" id="GO:0016020">
    <property type="term" value="C:membrane"/>
    <property type="evidence" value="ECO:0007669"/>
    <property type="project" value="GOC"/>
</dbReference>